<proteinExistence type="predicted"/>
<name>A0A8T0PV28_PANVG</name>
<feature type="non-terminal residue" evidence="1">
    <location>
        <position position="1"/>
    </location>
</feature>
<dbReference type="Proteomes" id="UP000823388">
    <property type="component" value="Chromosome 7N"/>
</dbReference>
<keyword evidence="2" id="KW-1185">Reference proteome</keyword>
<sequence>VGETIDHLLVSCVFTRQFWVHTLQQFGLQTLAPQLDDHCFIHWWGETSSRFSGQLVWKHRNYCVFDGGTPNLSRVMAAFREEVQLWSVAGARGVSYLLALAPIS</sequence>
<evidence type="ECO:0000313" key="2">
    <source>
        <dbReference type="Proteomes" id="UP000823388"/>
    </source>
</evidence>
<accession>A0A8T0PV28</accession>
<evidence type="ECO:0008006" key="3">
    <source>
        <dbReference type="Google" id="ProtNLM"/>
    </source>
</evidence>
<dbReference type="EMBL" id="CM029050">
    <property type="protein sequence ID" value="KAG2566297.1"/>
    <property type="molecule type" value="Genomic_DNA"/>
</dbReference>
<protein>
    <recommendedName>
        <fullName evidence="3">Reverse transcriptase zinc-binding domain-containing protein</fullName>
    </recommendedName>
</protein>
<reference evidence="1" key="1">
    <citation type="submission" date="2020-05" db="EMBL/GenBank/DDBJ databases">
        <title>WGS assembly of Panicum virgatum.</title>
        <authorList>
            <person name="Lovell J.T."/>
            <person name="Jenkins J."/>
            <person name="Shu S."/>
            <person name="Juenger T.E."/>
            <person name="Schmutz J."/>
        </authorList>
    </citation>
    <scope>NUCLEOTIDE SEQUENCE</scope>
    <source>
        <strain evidence="1">AP13</strain>
    </source>
</reference>
<comment type="caution">
    <text evidence="1">The sequence shown here is derived from an EMBL/GenBank/DDBJ whole genome shotgun (WGS) entry which is preliminary data.</text>
</comment>
<dbReference type="AlphaFoldDB" id="A0A8T0PV28"/>
<evidence type="ECO:0000313" key="1">
    <source>
        <dbReference type="EMBL" id="KAG2566297.1"/>
    </source>
</evidence>
<organism evidence="1 2">
    <name type="scientific">Panicum virgatum</name>
    <name type="common">Blackwell switchgrass</name>
    <dbReference type="NCBI Taxonomy" id="38727"/>
    <lineage>
        <taxon>Eukaryota</taxon>
        <taxon>Viridiplantae</taxon>
        <taxon>Streptophyta</taxon>
        <taxon>Embryophyta</taxon>
        <taxon>Tracheophyta</taxon>
        <taxon>Spermatophyta</taxon>
        <taxon>Magnoliopsida</taxon>
        <taxon>Liliopsida</taxon>
        <taxon>Poales</taxon>
        <taxon>Poaceae</taxon>
        <taxon>PACMAD clade</taxon>
        <taxon>Panicoideae</taxon>
        <taxon>Panicodae</taxon>
        <taxon>Paniceae</taxon>
        <taxon>Panicinae</taxon>
        <taxon>Panicum</taxon>
        <taxon>Panicum sect. Hiantes</taxon>
    </lineage>
</organism>
<gene>
    <name evidence="1" type="ORF">PVAP13_7NG199617</name>
</gene>